<protein>
    <recommendedName>
        <fullName evidence="4">ScyD/ScyE family protein</fullName>
    </recommendedName>
</protein>
<dbReference type="PANTHER" id="PTHR40274">
    <property type="entry name" value="VIRGINIAMYCIN B LYASE"/>
    <property type="match status" value="1"/>
</dbReference>
<dbReference type="Proteomes" id="UP001589698">
    <property type="component" value="Unassembled WGS sequence"/>
</dbReference>
<dbReference type="InterPro" id="IPR015943">
    <property type="entry name" value="WD40/YVTN_repeat-like_dom_sf"/>
</dbReference>
<organism evidence="2 3">
    <name type="scientific">Nocardioides zeicaulis</name>
    <dbReference type="NCBI Taxonomy" id="1776857"/>
    <lineage>
        <taxon>Bacteria</taxon>
        <taxon>Bacillati</taxon>
        <taxon>Actinomycetota</taxon>
        <taxon>Actinomycetes</taxon>
        <taxon>Propionibacteriales</taxon>
        <taxon>Nocardioidaceae</taxon>
        <taxon>Nocardioides</taxon>
    </lineage>
</organism>
<evidence type="ECO:0000313" key="2">
    <source>
        <dbReference type="EMBL" id="MFC0223215.1"/>
    </source>
</evidence>
<name>A0ABV6E2J7_9ACTN</name>
<dbReference type="Pfam" id="PF24684">
    <property type="entry name" value="Vgb_lyase"/>
    <property type="match status" value="1"/>
</dbReference>
<sequence>MTRALTARAAALALLASPLLVLTATAPADAAVTVFPVPTSAAGLGRITTAPDGSMWFAEEDANKVGRITTAGQVQEFALPPTDSSVEGPVQSLDVGPDGSVWVVTEHGEDVVRLSSTGQLLDSWTFENYDGCVGDTCPYGGEVRVDPAGKAWVTMNYGSSFIAVVTPTGGPIAYNNSPECDDVLGEAADGSMWCQNGSPQAQDTITHVGADAASGTTYPLPSDASYPNALAAGPVGSIWFTRSWTGTFATSPSHGSVGYLDAATGATQIWGTGSRSAPQDLVKGPDNQMWFTNAGAVPGIGHVSATGVGAVSSVGNYQPTSLTFGPDGAIWFTDATNNAIVRVTTDQLQTTNVDLGDGVTIVPPTVPTPPPAPVPAAVVGTIAKVKGVTSVRRGKVAVPVTCPEGAATGCRGVVGLELAKGGKSLGEGKAYVVRAGKKAKVKVALSKKGLKRLRPGKVVKVRVELTAKGSSKVLAKRTIRVRRS</sequence>
<dbReference type="Gene3D" id="2.130.10.10">
    <property type="entry name" value="YVTN repeat-like/Quinoprotein amine dehydrogenase"/>
    <property type="match status" value="2"/>
</dbReference>
<feature type="signal peptide" evidence="1">
    <location>
        <begin position="1"/>
        <end position="30"/>
    </location>
</feature>
<gene>
    <name evidence="2" type="ORF">ACFFJG_12050</name>
</gene>
<keyword evidence="3" id="KW-1185">Reference proteome</keyword>
<keyword evidence="1" id="KW-0732">Signal</keyword>
<dbReference type="InterPro" id="IPR051344">
    <property type="entry name" value="Vgb"/>
</dbReference>
<dbReference type="RefSeq" id="WP_378518971.1">
    <property type="nucleotide sequence ID" value="NZ_CBCSDI010000008.1"/>
</dbReference>
<comment type="caution">
    <text evidence="2">The sequence shown here is derived from an EMBL/GenBank/DDBJ whole genome shotgun (WGS) entry which is preliminary data.</text>
</comment>
<proteinExistence type="predicted"/>
<evidence type="ECO:0000256" key="1">
    <source>
        <dbReference type="SAM" id="SignalP"/>
    </source>
</evidence>
<evidence type="ECO:0008006" key="4">
    <source>
        <dbReference type="Google" id="ProtNLM"/>
    </source>
</evidence>
<evidence type="ECO:0000313" key="3">
    <source>
        <dbReference type="Proteomes" id="UP001589698"/>
    </source>
</evidence>
<dbReference type="PANTHER" id="PTHR40274:SF3">
    <property type="entry name" value="VIRGINIAMYCIN B LYASE"/>
    <property type="match status" value="1"/>
</dbReference>
<dbReference type="EMBL" id="JBHLXH010000001">
    <property type="protein sequence ID" value="MFC0223215.1"/>
    <property type="molecule type" value="Genomic_DNA"/>
</dbReference>
<reference evidence="2 3" key="1">
    <citation type="submission" date="2024-09" db="EMBL/GenBank/DDBJ databases">
        <authorList>
            <person name="Sun Q."/>
            <person name="Mori K."/>
        </authorList>
    </citation>
    <scope>NUCLEOTIDE SEQUENCE [LARGE SCALE GENOMIC DNA]</scope>
    <source>
        <strain evidence="2 3">CCM 8654</strain>
    </source>
</reference>
<feature type="chain" id="PRO_5046830341" description="ScyD/ScyE family protein" evidence="1">
    <location>
        <begin position="31"/>
        <end position="484"/>
    </location>
</feature>
<dbReference type="SUPFAM" id="SSF101898">
    <property type="entry name" value="NHL repeat"/>
    <property type="match status" value="1"/>
</dbReference>
<accession>A0ABV6E2J7</accession>